<evidence type="ECO:0000256" key="13">
    <source>
        <dbReference type="RuleBase" id="RU003682"/>
    </source>
</evidence>
<comment type="cofactor">
    <cofactor evidence="2">
        <name>Fe cation</name>
        <dbReference type="ChEBI" id="CHEBI:24875"/>
    </cofactor>
</comment>
<evidence type="ECO:0000313" key="15">
    <source>
        <dbReference type="EMBL" id="MFC6091784.1"/>
    </source>
</evidence>
<comment type="pathway">
    <text evidence="9">Antibiotic biosynthesis; penicillin G biosynthesis; penicillin G from L-alpha-aminoadipate and L-cysteine and L-valine: step 2/3.</text>
</comment>
<dbReference type="PROSITE" id="PS00185">
    <property type="entry name" value="IPNS_1"/>
    <property type="match status" value="1"/>
</dbReference>
<dbReference type="EMBL" id="JBHSQO010000021">
    <property type="protein sequence ID" value="MFC6091784.1"/>
    <property type="molecule type" value="Genomic_DNA"/>
</dbReference>
<dbReference type="Gene3D" id="2.60.120.330">
    <property type="entry name" value="B-lactam Antibiotic, Isopenicillin N Synthase, Chain"/>
    <property type="match status" value="1"/>
</dbReference>
<evidence type="ECO:0000256" key="3">
    <source>
        <dbReference type="ARBA" id="ARBA00008056"/>
    </source>
</evidence>
<dbReference type="SUPFAM" id="SSF51197">
    <property type="entry name" value="Clavaminate synthase-like"/>
    <property type="match status" value="1"/>
</dbReference>
<dbReference type="PANTHER" id="PTHR47990">
    <property type="entry name" value="2-OXOGLUTARATE (2OG) AND FE(II)-DEPENDENT OXYGENASE SUPERFAMILY PROTEIN-RELATED"/>
    <property type="match status" value="1"/>
</dbReference>
<dbReference type="InterPro" id="IPR027443">
    <property type="entry name" value="IPNS-like_sf"/>
</dbReference>
<keyword evidence="16" id="KW-1185">Reference proteome</keyword>
<keyword evidence="6 13" id="KW-0408">Iron</keyword>
<dbReference type="Pfam" id="PF14226">
    <property type="entry name" value="DIOX_N"/>
    <property type="match status" value="1"/>
</dbReference>
<comment type="caution">
    <text evidence="15">The sequence shown here is derived from an EMBL/GenBank/DDBJ whole genome shotgun (WGS) entry which is preliminary data.</text>
</comment>
<comment type="similarity">
    <text evidence="3 13">Belongs to the iron/ascorbate-dependent oxidoreductase family.</text>
</comment>
<dbReference type="Proteomes" id="UP001596220">
    <property type="component" value="Unassembled WGS sequence"/>
</dbReference>
<evidence type="ECO:0000259" key="14">
    <source>
        <dbReference type="PROSITE" id="PS51471"/>
    </source>
</evidence>
<proteinExistence type="inferred from homology"/>
<dbReference type="InterPro" id="IPR002057">
    <property type="entry name" value="Isopenicillin-N_synth_CS"/>
</dbReference>
<evidence type="ECO:0000256" key="1">
    <source>
        <dbReference type="ARBA" id="ARBA00001961"/>
    </source>
</evidence>
<sequence>MKMPSAEVPTIDVSPLFGADADAKKQVAEQINKACRGSGFFYASGHGVDVQRLQDVVNEFHRTMTAAEKHELAINAYNPANPRVRNGYYKAIEGKKAVESFCYLNPDFDEDHPMIRAGVPGHEVNTWPDAERHPGFREFCEEYFRTMFTLSKGLMRGFALALGKDELFFEPELRESETLSAVSLIRYPRLETYPPVKTGPDGEPLSFEDHFDVSTITVLFQTAVQNLQVETVDGWRDLPTDSDNFLVNAGTYLAHLTHDYFPAPLHRVKFVNAERLSLPFFFHAGNDTLIQPFSPDGAHEGEPNEAVSYGDYLRHGLTALIKKNGQT</sequence>
<comment type="catalytic activity">
    <reaction evidence="12">
        <text>N-[(5S)-5-amino-5-carboxypentanoyl]-L-cysteinyl-D-valine + O2 = isopenicillin N + 2 H2O</text>
        <dbReference type="Rhea" id="RHEA:22428"/>
        <dbReference type="ChEBI" id="CHEBI:15377"/>
        <dbReference type="ChEBI" id="CHEBI:15379"/>
        <dbReference type="ChEBI" id="CHEBI:58399"/>
        <dbReference type="ChEBI" id="CHEBI:58572"/>
        <dbReference type="EC" id="1.21.3.1"/>
    </reaction>
</comment>
<dbReference type="InterPro" id="IPR050231">
    <property type="entry name" value="Iron_ascorbate_oxido_reductase"/>
</dbReference>
<accession>A0ABW1P9U6</accession>
<evidence type="ECO:0000256" key="9">
    <source>
        <dbReference type="ARBA" id="ARBA00037903"/>
    </source>
</evidence>
<keyword evidence="5 13" id="KW-0560">Oxidoreductase</keyword>
<evidence type="ECO:0000313" key="16">
    <source>
        <dbReference type="Proteomes" id="UP001596220"/>
    </source>
</evidence>
<evidence type="ECO:0000256" key="11">
    <source>
        <dbReference type="ARBA" id="ARBA00040872"/>
    </source>
</evidence>
<evidence type="ECO:0000256" key="2">
    <source>
        <dbReference type="ARBA" id="ARBA00001962"/>
    </source>
</evidence>
<dbReference type="Pfam" id="PF03171">
    <property type="entry name" value="2OG-FeII_Oxy"/>
    <property type="match status" value="1"/>
</dbReference>
<evidence type="ECO:0000256" key="6">
    <source>
        <dbReference type="ARBA" id="ARBA00023004"/>
    </source>
</evidence>
<organism evidence="15 16">
    <name type="scientific">Saccharothrix lopnurensis</name>
    <dbReference type="NCBI Taxonomy" id="1670621"/>
    <lineage>
        <taxon>Bacteria</taxon>
        <taxon>Bacillati</taxon>
        <taxon>Actinomycetota</taxon>
        <taxon>Actinomycetes</taxon>
        <taxon>Pseudonocardiales</taxon>
        <taxon>Pseudonocardiaceae</taxon>
        <taxon>Saccharothrix</taxon>
    </lineage>
</organism>
<gene>
    <name evidence="15" type="ORF">ACFP3R_21155</name>
</gene>
<keyword evidence="13" id="KW-0479">Metal-binding</keyword>
<evidence type="ECO:0000256" key="12">
    <source>
        <dbReference type="ARBA" id="ARBA00048357"/>
    </source>
</evidence>
<dbReference type="InterPro" id="IPR044861">
    <property type="entry name" value="IPNS-like_FE2OG_OXY"/>
</dbReference>
<evidence type="ECO:0000256" key="5">
    <source>
        <dbReference type="ARBA" id="ARBA00023002"/>
    </source>
</evidence>
<keyword evidence="4" id="KW-0847">Vitamin C</keyword>
<feature type="domain" description="Fe2OG dioxygenase" evidence="14">
    <location>
        <begin position="184"/>
        <end position="284"/>
    </location>
</feature>
<dbReference type="PROSITE" id="PS51471">
    <property type="entry name" value="FE2OG_OXY"/>
    <property type="match status" value="1"/>
</dbReference>
<evidence type="ECO:0000256" key="4">
    <source>
        <dbReference type="ARBA" id="ARBA00022896"/>
    </source>
</evidence>
<dbReference type="PRINTS" id="PR00682">
    <property type="entry name" value="IPNSYNTHASE"/>
</dbReference>
<comment type="function">
    <text evidence="8">Removes, in the presence of oxygen, 4 hydrogen atoms from delta-L-(alpha-aminoadipyl)-L-cysteinyl-D-valine (ACV) to form the azetidinone and thiazolidine rings of isopenicillin.</text>
</comment>
<evidence type="ECO:0000256" key="8">
    <source>
        <dbReference type="ARBA" id="ARBA00037057"/>
    </source>
</evidence>
<protein>
    <recommendedName>
        <fullName evidence="11">Isopenicillin N synthase</fullName>
        <ecNumber evidence="10">1.21.3.1</ecNumber>
    </recommendedName>
</protein>
<evidence type="ECO:0000256" key="7">
    <source>
        <dbReference type="ARBA" id="ARBA00023194"/>
    </source>
</evidence>
<evidence type="ECO:0000256" key="10">
    <source>
        <dbReference type="ARBA" id="ARBA00039072"/>
    </source>
</evidence>
<name>A0ABW1P9U6_9PSEU</name>
<dbReference type="EC" id="1.21.3.1" evidence="10"/>
<keyword evidence="7" id="KW-0045">Antibiotic biosynthesis</keyword>
<dbReference type="RefSeq" id="WP_380638086.1">
    <property type="nucleotide sequence ID" value="NZ_JBHSQO010000021.1"/>
</dbReference>
<comment type="cofactor">
    <cofactor evidence="1">
        <name>L-ascorbate</name>
        <dbReference type="ChEBI" id="CHEBI:38290"/>
    </cofactor>
</comment>
<dbReference type="InterPro" id="IPR005123">
    <property type="entry name" value="Oxoglu/Fe-dep_dioxygenase_dom"/>
</dbReference>
<dbReference type="InterPro" id="IPR026992">
    <property type="entry name" value="DIOX_N"/>
</dbReference>
<reference evidence="16" key="1">
    <citation type="journal article" date="2019" name="Int. J. Syst. Evol. Microbiol.">
        <title>The Global Catalogue of Microorganisms (GCM) 10K type strain sequencing project: providing services to taxonomists for standard genome sequencing and annotation.</title>
        <authorList>
            <consortium name="The Broad Institute Genomics Platform"/>
            <consortium name="The Broad Institute Genome Sequencing Center for Infectious Disease"/>
            <person name="Wu L."/>
            <person name="Ma J."/>
        </authorList>
    </citation>
    <scope>NUCLEOTIDE SEQUENCE [LARGE SCALE GENOMIC DNA]</scope>
    <source>
        <strain evidence="16">CGMCC 4.7246</strain>
    </source>
</reference>